<dbReference type="InterPro" id="IPR036770">
    <property type="entry name" value="Ankyrin_rpt-contain_sf"/>
</dbReference>
<evidence type="ECO:0000256" key="12">
    <source>
        <dbReference type="ARBA" id="ARBA00023136"/>
    </source>
</evidence>
<comment type="catalytic activity">
    <reaction evidence="14">
        <text>Ca(2+)(in) = Ca(2+)(out)</text>
        <dbReference type="Rhea" id="RHEA:29671"/>
        <dbReference type="ChEBI" id="CHEBI:29108"/>
    </reaction>
</comment>
<dbReference type="Pfam" id="PF13606">
    <property type="entry name" value="Ank_3"/>
    <property type="match status" value="1"/>
</dbReference>
<name>A0A9D3LM81_ANGAN</name>
<feature type="repeat" description="ANK" evidence="15">
    <location>
        <begin position="155"/>
        <end position="187"/>
    </location>
</feature>
<dbReference type="GO" id="GO:0005262">
    <property type="term" value="F:calcium channel activity"/>
    <property type="evidence" value="ECO:0007669"/>
    <property type="project" value="UniProtKB-KW"/>
</dbReference>
<dbReference type="InterPro" id="IPR024862">
    <property type="entry name" value="TRPV"/>
</dbReference>
<keyword evidence="2" id="KW-0813">Transport</keyword>
<keyword evidence="5" id="KW-0107">Calcium channel</keyword>
<accession>A0A9D3LM81</accession>
<protein>
    <recommendedName>
        <fullName evidence="18">Ion transport domain-containing protein</fullName>
    </recommendedName>
</protein>
<feature type="transmembrane region" description="Helical" evidence="17">
    <location>
        <begin position="359"/>
        <end position="383"/>
    </location>
</feature>
<feature type="repeat" description="ANK" evidence="15">
    <location>
        <begin position="189"/>
        <end position="221"/>
    </location>
</feature>
<reference evidence="19" key="1">
    <citation type="submission" date="2021-01" db="EMBL/GenBank/DDBJ databases">
        <title>A chromosome-scale assembly of European eel, Anguilla anguilla.</title>
        <authorList>
            <person name="Henkel C."/>
            <person name="Jong-Raadsen S.A."/>
            <person name="Dufour S."/>
            <person name="Weltzien F.-A."/>
            <person name="Palstra A.P."/>
            <person name="Pelster B."/>
            <person name="Spaink H.P."/>
            <person name="Van Den Thillart G.E."/>
            <person name="Jansen H."/>
            <person name="Zahm M."/>
            <person name="Klopp C."/>
            <person name="Cedric C."/>
            <person name="Louis A."/>
            <person name="Berthelot C."/>
            <person name="Parey E."/>
            <person name="Roest Crollius H."/>
            <person name="Montfort J."/>
            <person name="Robinson-Rechavi M."/>
            <person name="Bucao C."/>
            <person name="Bouchez O."/>
            <person name="Gislard M."/>
            <person name="Lluch J."/>
            <person name="Milhes M."/>
            <person name="Lampietro C."/>
            <person name="Lopez Roques C."/>
            <person name="Donnadieu C."/>
            <person name="Braasch I."/>
            <person name="Desvignes T."/>
            <person name="Postlethwait J."/>
            <person name="Bobe J."/>
            <person name="Guiguen Y."/>
            <person name="Dirks R."/>
        </authorList>
    </citation>
    <scope>NUCLEOTIDE SEQUENCE</scope>
    <source>
        <strain evidence="19">Tag_6206</strain>
        <tissue evidence="19">Liver</tissue>
    </source>
</reference>
<dbReference type="InterPro" id="IPR002110">
    <property type="entry name" value="Ankyrin_rpt"/>
</dbReference>
<dbReference type="GO" id="GO:0098703">
    <property type="term" value="P:calcium ion import across plasma membrane"/>
    <property type="evidence" value="ECO:0007669"/>
    <property type="project" value="TreeGrafter"/>
</dbReference>
<dbReference type="PANTHER" id="PTHR10582:SF33">
    <property type="entry name" value="TRANSIENT RECEPTOR POTENTIAL CHANNEL PYREXIA"/>
    <property type="match status" value="1"/>
</dbReference>
<keyword evidence="10 15" id="KW-0040">ANK repeat</keyword>
<evidence type="ECO:0000256" key="16">
    <source>
        <dbReference type="SAM" id="MobiDB-lite"/>
    </source>
</evidence>
<keyword evidence="7" id="KW-0677">Repeat</keyword>
<dbReference type="Pfam" id="PF12796">
    <property type="entry name" value="Ank_2"/>
    <property type="match status" value="1"/>
</dbReference>
<evidence type="ECO:0000313" key="19">
    <source>
        <dbReference type="EMBL" id="KAG5831550.1"/>
    </source>
</evidence>
<dbReference type="GO" id="GO:0005886">
    <property type="term" value="C:plasma membrane"/>
    <property type="evidence" value="ECO:0007669"/>
    <property type="project" value="UniProtKB-SubCell"/>
</dbReference>
<feature type="repeat" description="ANK" evidence="15">
    <location>
        <begin position="222"/>
        <end position="254"/>
    </location>
</feature>
<evidence type="ECO:0000256" key="13">
    <source>
        <dbReference type="ARBA" id="ARBA00023303"/>
    </source>
</evidence>
<keyword evidence="20" id="KW-1185">Reference proteome</keyword>
<comment type="caution">
    <text evidence="19">The sequence shown here is derived from an EMBL/GenBank/DDBJ whole genome shotgun (WGS) entry which is preliminary data.</text>
</comment>
<feature type="transmembrane region" description="Helical" evidence="17">
    <location>
        <begin position="395"/>
        <end position="413"/>
    </location>
</feature>
<proteinExistence type="predicted"/>
<dbReference type="PANTHER" id="PTHR10582">
    <property type="entry name" value="TRANSIENT RECEPTOR POTENTIAL ION CHANNEL PROTEIN"/>
    <property type="match status" value="1"/>
</dbReference>
<feature type="compositionally biased region" description="Basic and acidic residues" evidence="16">
    <location>
        <begin position="717"/>
        <end position="730"/>
    </location>
</feature>
<evidence type="ECO:0000256" key="15">
    <source>
        <dbReference type="PROSITE-ProRule" id="PRU00023"/>
    </source>
</evidence>
<evidence type="ECO:0000256" key="1">
    <source>
        <dbReference type="ARBA" id="ARBA00004651"/>
    </source>
</evidence>
<comment type="subcellular location">
    <subcellularLocation>
        <location evidence="1">Cell membrane</location>
        <topology evidence="1">Multi-pass membrane protein</topology>
    </subcellularLocation>
</comment>
<feature type="transmembrane region" description="Helical" evidence="17">
    <location>
        <begin position="505"/>
        <end position="522"/>
    </location>
</feature>
<dbReference type="EMBL" id="JAFIRN010000018">
    <property type="protein sequence ID" value="KAG5831550.1"/>
    <property type="molecule type" value="Genomic_DNA"/>
</dbReference>
<keyword evidence="9 17" id="KW-1133">Transmembrane helix</keyword>
<evidence type="ECO:0000256" key="14">
    <source>
        <dbReference type="ARBA" id="ARBA00036634"/>
    </source>
</evidence>
<evidence type="ECO:0000313" key="20">
    <source>
        <dbReference type="Proteomes" id="UP001044222"/>
    </source>
</evidence>
<feature type="region of interest" description="Disordered" evidence="16">
    <location>
        <begin position="789"/>
        <end position="832"/>
    </location>
</feature>
<evidence type="ECO:0000256" key="10">
    <source>
        <dbReference type="ARBA" id="ARBA00023043"/>
    </source>
</evidence>
<dbReference type="PROSITE" id="PS50297">
    <property type="entry name" value="ANK_REP_REGION"/>
    <property type="match status" value="3"/>
</dbReference>
<dbReference type="Pfam" id="PF00520">
    <property type="entry name" value="Ion_trans"/>
    <property type="match status" value="1"/>
</dbReference>
<dbReference type="InterPro" id="IPR005821">
    <property type="entry name" value="Ion_trans_dom"/>
</dbReference>
<feature type="region of interest" description="Disordered" evidence="16">
    <location>
        <begin position="1"/>
        <end position="33"/>
    </location>
</feature>
<evidence type="ECO:0000256" key="5">
    <source>
        <dbReference type="ARBA" id="ARBA00022673"/>
    </source>
</evidence>
<dbReference type="Gene3D" id="1.10.287.70">
    <property type="match status" value="1"/>
</dbReference>
<dbReference type="Gene3D" id="1.25.40.20">
    <property type="entry name" value="Ankyrin repeat-containing domain"/>
    <property type="match status" value="1"/>
</dbReference>
<keyword evidence="4" id="KW-0109">Calcium transport</keyword>
<evidence type="ECO:0000256" key="6">
    <source>
        <dbReference type="ARBA" id="ARBA00022692"/>
    </source>
</evidence>
<evidence type="ECO:0000256" key="4">
    <source>
        <dbReference type="ARBA" id="ARBA00022568"/>
    </source>
</evidence>
<feature type="domain" description="Ion transport" evidence="18">
    <location>
        <begin position="367"/>
        <end position="642"/>
    </location>
</feature>
<dbReference type="SUPFAM" id="SSF48403">
    <property type="entry name" value="Ankyrin repeat"/>
    <property type="match status" value="1"/>
</dbReference>
<keyword evidence="3" id="KW-1003">Cell membrane</keyword>
<feature type="region of interest" description="Disordered" evidence="16">
    <location>
        <begin position="717"/>
        <end position="743"/>
    </location>
</feature>
<evidence type="ECO:0000256" key="8">
    <source>
        <dbReference type="ARBA" id="ARBA00022837"/>
    </source>
</evidence>
<evidence type="ECO:0000256" key="7">
    <source>
        <dbReference type="ARBA" id="ARBA00022737"/>
    </source>
</evidence>
<gene>
    <name evidence="19" type="ORF">ANANG_G00304870</name>
</gene>
<evidence type="ECO:0000256" key="9">
    <source>
        <dbReference type="ARBA" id="ARBA00022989"/>
    </source>
</evidence>
<keyword evidence="8" id="KW-0106">Calcium</keyword>
<keyword evidence="13" id="KW-0407">Ion channel</keyword>
<evidence type="ECO:0000256" key="3">
    <source>
        <dbReference type="ARBA" id="ARBA00022475"/>
    </source>
</evidence>
<feature type="transmembrane region" description="Helical" evidence="17">
    <location>
        <begin position="607"/>
        <end position="629"/>
    </location>
</feature>
<organism evidence="19 20">
    <name type="scientific">Anguilla anguilla</name>
    <name type="common">European freshwater eel</name>
    <name type="synonym">Muraena anguilla</name>
    <dbReference type="NCBI Taxonomy" id="7936"/>
    <lineage>
        <taxon>Eukaryota</taxon>
        <taxon>Metazoa</taxon>
        <taxon>Chordata</taxon>
        <taxon>Craniata</taxon>
        <taxon>Vertebrata</taxon>
        <taxon>Euteleostomi</taxon>
        <taxon>Actinopterygii</taxon>
        <taxon>Neopterygii</taxon>
        <taxon>Teleostei</taxon>
        <taxon>Anguilliformes</taxon>
        <taxon>Anguillidae</taxon>
        <taxon>Anguilla</taxon>
    </lineage>
</organism>
<feature type="transmembrane region" description="Helical" evidence="17">
    <location>
        <begin position="479"/>
        <end position="499"/>
    </location>
</feature>
<evidence type="ECO:0000256" key="11">
    <source>
        <dbReference type="ARBA" id="ARBA00023065"/>
    </source>
</evidence>
<evidence type="ECO:0000256" key="17">
    <source>
        <dbReference type="SAM" id="Phobius"/>
    </source>
</evidence>
<keyword evidence="6 17" id="KW-0812">Transmembrane</keyword>
<evidence type="ECO:0000259" key="18">
    <source>
        <dbReference type="Pfam" id="PF00520"/>
    </source>
</evidence>
<sequence>MKSNRVDPAGPDDEAFEMTDGVFSQSERPSIRPVVSMTSIDSTMRGPAPQSSYACGRWRRAVCASGDPTGKAIKIKYQGLSQDDDIIDGFNKNWDLSKRLLDHFRALATSNQDTDEVDLPYLDRVICDGADVNAADKYGQTALHERGGRARADSYGVTPLHVAAALDYEEMIHFLLERQADVGARTNRDQQTPLHFAAKNNAVGAVRILLQSGADIAAGDYKRRTPLQLAANLDRSEAARTLMELGADAGVRDSDGQLCITSMIGQMAPVAQLALDQFHVTDRMTRQQFYYLHLLEPEPPCKQSPQGLKAPSSQELSTNEPLSPLEFIVRQGQLDLIMHPVILKLIAVKWNLYGRTGAWIFLLLNFLFILSWTTVAISVSVVRDETHPYVFPQDWWRVLVAVFALGFTVMELYQEVAEVVRSHRKLRRWQSWCERRTSEDLNCVHPMWPEEKHFLEEHIKVIRNMKPAYFHDLWNVFDWLVYTLVMVVFGIHVADIFVIESTLRATSIRLFAVTVIFLWLRLMKHVRAFRIMGPFIVMLGKIVGDVLRFLFLYAEFFIPYACAFWIIFGGTPAVPSMQTVPKLLYSLYRLTLVDDYEFDAMVDVDSVMAHLLCGTFLALSAILCINLLIAVMSDTFQRVYDNALANAVMQQAAIILQVEEAMSCLRGYCDDQHIHRHCAPLAEFYDEEVATDPDQHAEMRKITTQIKETLDEFLDINKEPSLENPDKSGNQDRGAGDGPKSTAAQGKYLQTLQKVQRDQNQQTRDLAALRTDVKELQVLLQRLIQCGPGTAAGADSDAQPKGGQHLPQPPSSGHTHVTRRGIHKDAATQAAT</sequence>
<dbReference type="SMART" id="SM00248">
    <property type="entry name" value="ANK"/>
    <property type="match status" value="3"/>
</dbReference>
<feature type="transmembrane region" description="Helical" evidence="17">
    <location>
        <begin position="546"/>
        <end position="568"/>
    </location>
</feature>
<dbReference type="Proteomes" id="UP001044222">
    <property type="component" value="Chromosome 18"/>
</dbReference>
<evidence type="ECO:0000256" key="2">
    <source>
        <dbReference type="ARBA" id="ARBA00022448"/>
    </source>
</evidence>
<keyword evidence="12 17" id="KW-0472">Membrane</keyword>
<dbReference type="PROSITE" id="PS50088">
    <property type="entry name" value="ANK_REPEAT"/>
    <property type="match status" value="3"/>
</dbReference>
<keyword evidence="11" id="KW-0406">Ion transport</keyword>
<dbReference type="AlphaFoldDB" id="A0A9D3LM81"/>